<dbReference type="AlphaFoldDB" id="A0A9Q9CB29"/>
<evidence type="ECO:0000313" key="3">
    <source>
        <dbReference type="EMBL" id="UTX43648.1"/>
    </source>
</evidence>
<feature type="signal peptide" evidence="2">
    <location>
        <begin position="1"/>
        <end position="19"/>
    </location>
</feature>
<reference evidence="3" key="1">
    <citation type="submission" date="2022-10" db="EMBL/GenBank/DDBJ databases">
        <title>Encephalitozoon hellem ATCC 50604 Complete Genome.</title>
        <authorList>
            <person name="Mascarenhas dos Santos A.C."/>
            <person name="Julian A.T."/>
            <person name="Pombert J.-F."/>
        </authorList>
    </citation>
    <scope>NUCLEOTIDE SEQUENCE</scope>
    <source>
        <strain evidence="3">ATCC 50604</strain>
    </source>
</reference>
<evidence type="ECO:0000313" key="4">
    <source>
        <dbReference type="Proteomes" id="UP001059546"/>
    </source>
</evidence>
<evidence type="ECO:0000256" key="2">
    <source>
        <dbReference type="SAM" id="SignalP"/>
    </source>
</evidence>
<proteinExistence type="predicted"/>
<name>A0A9Q9CB29_ENCHE</name>
<protein>
    <submittedName>
        <fullName evidence="3">Uncharacterized protein</fullName>
    </submittedName>
</protein>
<dbReference type="Proteomes" id="UP001059546">
    <property type="component" value="Chromosome VII"/>
</dbReference>
<evidence type="ECO:0000256" key="1">
    <source>
        <dbReference type="SAM" id="MobiDB-lite"/>
    </source>
</evidence>
<dbReference type="EMBL" id="CP075153">
    <property type="protein sequence ID" value="UTX43648.1"/>
    <property type="molecule type" value="Genomic_DNA"/>
</dbReference>
<gene>
    <name evidence="3" type="ORF">GPU96_07g14120</name>
</gene>
<organism evidence="3 4">
    <name type="scientific">Encephalitozoon hellem</name>
    <name type="common">Microsporidian parasite</name>
    <dbReference type="NCBI Taxonomy" id="27973"/>
    <lineage>
        <taxon>Eukaryota</taxon>
        <taxon>Fungi</taxon>
        <taxon>Fungi incertae sedis</taxon>
        <taxon>Microsporidia</taxon>
        <taxon>Unikaryonidae</taxon>
        <taxon>Encephalitozoon</taxon>
    </lineage>
</organism>
<feature type="chain" id="PRO_5040457175" evidence="2">
    <location>
        <begin position="20"/>
        <end position="63"/>
    </location>
</feature>
<keyword evidence="2" id="KW-0732">Signal</keyword>
<feature type="region of interest" description="Disordered" evidence="1">
    <location>
        <begin position="29"/>
        <end position="63"/>
    </location>
</feature>
<accession>A0A9Q9CB29</accession>
<sequence length="63" mass="7014">MRVLLVILILAAAIVLIVTMTVVLENIDRKSEDESEDSFDGNYPCHSEKESGNSENHLPESIQ</sequence>